<accession>A0A6M6JIV5</accession>
<evidence type="ECO:0000313" key="1">
    <source>
        <dbReference type="EMBL" id="QJY46940.1"/>
    </source>
</evidence>
<name>A0A6M6JIV5_9PSEU</name>
<reference evidence="1 2" key="1">
    <citation type="submission" date="2020-05" db="EMBL/GenBank/DDBJ databases">
        <authorList>
            <person name="Mo P."/>
        </authorList>
    </citation>
    <scope>NUCLEOTIDE SEQUENCE [LARGE SCALE GENOMIC DNA]</scope>
    <source>
        <strain evidence="1 2">Gen01</strain>
    </source>
</reference>
<sequence>MAPPIYTDDEPSPDQSVIYRRFGMHAEVADTHHRAGLASPRTRSRYSQILEGIALKWREPATVHHRSGDVVEWFSGPDAVAADGWPRLQIGHERDAPVIGECVSFNRRAYDLHVRWRLDEDVLDELGEWLRKPHRLSIGFEELVPPDAVGMSFDGLPQVRQRLVAVDHCAIVVKGAYPGARTLPLPLAD</sequence>
<dbReference type="Proteomes" id="UP000505377">
    <property type="component" value="Chromosome"/>
</dbReference>
<dbReference type="AlphaFoldDB" id="A0A6M6JIV5"/>
<proteinExistence type="predicted"/>
<evidence type="ECO:0000313" key="2">
    <source>
        <dbReference type="Proteomes" id="UP000505377"/>
    </source>
</evidence>
<protein>
    <submittedName>
        <fullName evidence="1">Uncharacterized protein</fullName>
    </submittedName>
</protein>
<gene>
    <name evidence="1" type="ORF">HOP40_14870</name>
</gene>
<organism evidence="1 2">
    <name type="scientific">Pseudonocardia broussonetiae</name>
    <dbReference type="NCBI Taxonomy" id="2736640"/>
    <lineage>
        <taxon>Bacteria</taxon>
        <taxon>Bacillati</taxon>
        <taxon>Actinomycetota</taxon>
        <taxon>Actinomycetes</taxon>
        <taxon>Pseudonocardiales</taxon>
        <taxon>Pseudonocardiaceae</taxon>
        <taxon>Pseudonocardia</taxon>
    </lineage>
</organism>
<dbReference type="RefSeq" id="WP_172158923.1">
    <property type="nucleotide sequence ID" value="NZ_CP053564.1"/>
</dbReference>
<keyword evidence="2" id="KW-1185">Reference proteome</keyword>
<dbReference type="KEGG" id="pbro:HOP40_14870"/>
<dbReference type="EMBL" id="CP053564">
    <property type="protein sequence ID" value="QJY46940.1"/>
    <property type="molecule type" value="Genomic_DNA"/>
</dbReference>